<protein>
    <submittedName>
        <fullName evidence="1">Uncharacterized protein</fullName>
    </submittedName>
</protein>
<dbReference type="EMBL" id="BK032767">
    <property type="protein sequence ID" value="DAF59302.1"/>
    <property type="molecule type" value="Genomic_DNA"/>
</dbReference>
<accession>A0A8S5T7T3</accession>
<reference evidence="1" key="1">
    <citation type="journal article" date="2021" name="Proc. Natl. Acad. Sci. U.S.A.">
        <title>A Catalog of Tens of Thousands of Viruses from Human Metagenomes Reveals Hidden Associations with Chronic Diseases.</title>
        <authorList>
            <person name="Tisza M.J."/>
            <person name="Buck C.B."/>
        </authorList>
    </citation>
    <scope>NUCLEOTIDE SEQUENCE</scope>
    <source>
        <strain evidence="1">Ctj6w2</strain>
    </source>
</reference>
<sequence length="38" mass="4497">MKNTFSDEDKTIQTMYNKLSQRDKHIIRSLLSILNDAQ</sequence>
<name>A0A8S5T7T3_9CAUD</name>
<organism evidence="1">
    <name type="scientific">Siphoviridae sp. ctj6w2</name>
    <dbReference type="NCBI Taxonomy" id="2827919"/>
    <lineage>
        <taxon>Viruses</taxon>
        <taxon>Duplodnaviria</taxon>
        <taxon>Heunggongvirae</taxon>
        <taxon>Uroviricota</taxon>
        <taxon>Caudoviricetes</taxon>
    </lineage>
</organism>
<evidence type="ECO:0000313" key="1">
    <source>
        <dbReference type="EMBL" id="DAF59302.1"/>
    </source>
</evidence>
<proteinExistence type="predicted"/>